<dbReference type="Proteomes" id="UP001500902">
    <property type="component" value="Unassembled WGS sequence"/>
</dbReference>
<dbReference type="EMBL" id="BAAAZP010000070">
    <property type="protein sequence ID" value="GAA3668224.1"/>
    <property type="molecule type" value="Genomic_DNA"/>
</dbReference>
<gene>
    <name evidence="1" type="ORF">GCM10022224_035570</name>
</gene>
<organism evidence="1 2">
    <name type="scientific">Nonomuraea antimicrobica</name>
    <dbReference type="NCBI Taxonomy" id="561173"/>
    <lineage>
        <taxon>Bacteria</taxon>
        <taxon>Bacillati</taxon>
        <taxon>Actinomycetota</taxon>
        <taxon>Actinomycetes</taxon>
        <taxon>Streptosporangiales</taxon>
        <taxon>Streptosporangiaceae</taxon>
        <taxon>Nonomuraea</taxon>
    </lineage>
</organism>
<sequence length="42" mass="4761">MLRGPTAPGFRMAAADHRDLLKATDPRFIIDKPNSRLVIDWP</sequence>
<evidence type="ECO:0000313" key="1">
    <source>
        <dbReference type="EMBL" id="GAA3668224.1"/>
    </source>
</evidence>
<protein>
    <submittedName>
        <fullName evidence="1">Uncharacterized protein</fullName>
    </submittedName>
</protein>
<dbReference type="RefSeq" id="WP_344878415.1">
    <property type="nucleotide sequence ID" value="NZ_BAAAZP010000070.1"/>
</dbReference>
<proteinExistence type="predicted"/>
<evidence type="ECO:0000313" key="2">
    <source>
        <dbReference type="Proteomes" id="UP001500902"/>
    </source>
</evidence>
<reference evidence="2" key="1">
    <citation type="journal article" date="2019" name="Int. J. Syst. Evol. Microbiol.">
        <title>The Global Catalogue of Microorganisms (GCM) 10K type strain sequencing project: providing services to taxonomists for standard genome sequencing and annotation.</title>
        <authorList>
            <consortium name="The Broad Institute Genomics Platform"/>
            <consortium name="The Broad Institute Genome Sequencing Center for Infectious Disease"/>
            <person name="Wu L."/>
            <person name="Ma J."/>
        </authorList>
    </citation>
    <scope>NUCLEOTIDE SEQUENCE [LARGE SCALE GENOMIC DNA]</scope>
    <source>
        <strain evidence="2">JCM 16904</strain>
    </source>
</reference>
<accession>A0ABP7BTX2</accession>
<name>A0ABP7BTX2_9ACTN</name>
<keyword evidence="2" id="KW-1185">Reference proteome</keyword>
<comment type="caution">
    <text evidence="1">The sequence shown here is derived from an EMBL/GenBank/DDBJ whole genome shotgun (WGS) entry which is preliminary data.</text>
</comment>